<dbReference type="Proteomes" id="UP000789570">
    <property type="component" value="Unassembled WGS sequence"/>
</dbReference>
<protein>
    <submittedName>
        <fullName evidence="2">3749_t:CDS:1</fullName>
    </submittedName>
</protein>
<comment type="caution">
    <text evidence="2">The sequence shown here is derived from an EMBL/GenBank/DDBJ whole genome shotgun (WGS) entry which is preliminary data.</text>
</comment>
<evidence type="ECO:0000313" key="3">
    <source>
        <dbReference type="Proteomes" id="UP000789570"/>
    </source>
</evidence>
<accession>A0A9N9CY84</accession>
<organism evidence="2 3">
    <name type="scientific">Funneliformis caledonium</name>
    <dbReference type="NCBI Taxonomy" id="1117310"/>
    <lineage>
        <taxon>Eukaryota</taxon>
        <taxon>Fungi</taxon>
        <taxon>Fungi incertae sedis</taxon>
        <taxon>Mucoromycota</taxon>
        <taxon>Glomeromycotina</taxon>
        <taxon>Glomeromycetes</taxon>
        <taxon>Glomerales</taxon>
        <taxon>Glomeraceae</taxon>
        <taxon>Funneliformis</taxon>
    </lineage>
</organism>
<dbReference type="AlphaFoldDB" id="A0A9N9CY84"/>
<proteinExistence type="predicted"/>
<feature type="compositionally biased region" description="Acidic residues" evidence="1">
    <location>
        <begin position="101"/>
        <end position="111"/>
    </location>
</feature>
<dbReference type="EMBL" id="CAJVPQ010003192">
    <property type="protein sequence ID" value="CAG8620526.1"/>
    <property type="molecule type" value="Genomic_DNA"/>
</dbReference>
<reference evidence="2" key="1">
    <citation type="submission" date="2021-06" db="EMBL/GenBank/DDBJ databases">
        <authorList>
            <person name="Kallberg Y."/>
            <person name="Tangrot J."/>
            <person name="Rosling A."/>
        </authorList>
    </citation>
    <scope>NUCLEOTIDE SEQUENCE</scope>
    <source>
        <strain evidence="2">UK204</strain>
    </source>
</reference>
<name>A0A9N9CY84_9GLOM</name>
<sequence>MDDKDPNSSCTIEVILQRAFTKEELQNKNNIKFGVTVALMLLDLTYDQSWLEGKELLEDDMTDGIDDDNELFTHFNKDNTIDDNNESSLHFDSEFAYSNDQESDSDNDVENEVYNNEDEKANKIIDAENTDSKDSD</sequence>
<evidence type="ECO:0000256" key="1">
    <source>
        <dbReference type="SAM" id="MobiDB-lite"/>
    </source>
</evidence>
<feature type="region of interest" description="Disordered" evidence="1">
    <location>
        <begin position="97"/>
        <end position="136"/>
    </location>
</feature>
<evidence type="ECO:0000313" key="2">
    <source>
        <dbReference type="EMBL" id="CAG8620526.1"/>
    </source>
</evidence>
<gene>
    <name evidence="2" type="ORF">FCALED_LOCUS9529</name>
</gene>
<feature type="compositionally biased region" description="Basic and acidic residues" evidence="1">
    <location>
        <begin position="117"/>
        <end position="136"/>
    </location>
</feature>
<keyword evidence="3" id="KW-1185">Reference proteome</keyword>